<dbReference type="AlphaFoldDB" id="A0A897N8K7"/>
<proteinExistence type="predicted"/>
<gene>
    <name evidence="1" type="ORF">HSR122_0138</name>
</gene>
<dbReference type="EMBL" id="CP064788">
    <property type="protein sequence ID" value="QSG07555.1"/>
    <property type="molecule type" value="Genomic_DNA"/>
</dbReference>
<evidence type="ECO:0000313" key="2">
    <source>
        <dbReference type="Proteomes" id="UP000662973"/>
    </source>
</evidence>
<protein>
    <submittedName>
        <fullName evidence="1">Uncharacterized protein</fullName>
    </submittedName>
</protein>
<reference evidence="1 2" key="1">
    <citation type="submission" date="2020-11" db="EMBL/GenBank/DDBJ databases">
        <title>Carbohydrate-dependent, anaerobic sulfur respiration: A novel catabolism in halophilic archaea.</title>
        <authorList>
            <person name="Sorokin D.Y."/>
            <person name="Messina E."/>
            <person name="Smedile F."/>
            <person name="La Cono V."/>
            <person name="Hallsworth J.E."/>
            <person name="Yakimov M.M."/>
        </authorList>
    </citation>
    <scope>NUCLEOTIDE SEQUENCE [LARGE SCALE GENOMIC DNA]</scope>
    <source>
        <strain evidence="1 2">HSR12-2</strain>
    </source>
</reference>
<evidence type="ECO:0000313" key="1">
    <source>
        <dbReference type="EMBL" id="QSG07555.1"/>
    </source>
</evidence>
<keyword evidence="2" id="KW-1185">Reference proteome</keyword>
<accession>A0A897N8K7</accession>
<dbReference type="Proteomes" id="UP000662973">
    <property type="component" value="Chromosome"/>
</dbReference>
<dbReference type="KEGG" id="hds:HSR122_0138"/>
<name>A0A897N8K7_9EURY</name>
<sequence>MFSFSPPPEDVDSERKLREIEVELIGAHYVVSGIPPLNQESHEIYRPTPKVFQ</sequence>
<organism evidence="1 2">
    <name type="scientific">Halapricum desulfuricans</name>
    <dbReference type="NCBI Taxonomy" id="2841257"/>
    <lineage>
        <taxon>Archaea</taxon>
        <taxon>Methanobacteriati</taxon>
        <taxon>Methanobacteriota</taxon>
        <taxon>Stenosarchaea group</taxon>
        <taxon>Halobacteria</taxon>
        <taxon>Halobacteriales</taxon>
        <taxon>Haloarculaceae</taxon>
        <taxon>Halapricum</taxon>
    </lineage>
</organism>